<evidence type="ECO:0000313" key="2">
    <source>
        <dbReference type="EMBL" id="MCU4743883.1"/>
    </source>
</evidence>
<dbReference type="Proteomes" id="UP001321018">
    <property type="component" value="Unassembled WGS sequence"/>
</dbReference>
<dbReference type="EMBL" id="JAOPKA010000019">
    <property type="protein sequence ID" value="MCU4743883.1"/>
    <property type="molecule type" value="Genomic_DNA"/>
</dbReference>
<proteinExistence type="predicted"/>
<accession>A0AAP2Z3G4</accession>
<feature type="compositionally biased region" description="Low complexity" evidence="1">
    <location>
        <begin position="178"/>
        <end position="196"/>
    </location>
</feature>
<evidence type="ECO:0000256" key="1">
    <source>
        <dbReference type="SAM" id="MobiDB-lite"/>
    </source>
</evidence>
<sequence>MAPIIKLAVVCILVGAVLLIGPTVGFSQLEADRGVTVQTATDDSAFLEITDRSATASLSNAVDTTAVYDLRMASESLSENTVDTTLLSVIDGQGSPVSATALETVPVADGTDDVSLLVQCVTEGGIADGSYTLEIAMQATGSGVTVDAVRSTGTPVPISCGEPPTDEDITVIEDEPGNVETTGNVTVENGNDVNGDVSGGGSVTLDNGASVSGNISSGGDTTVSNNGNVGGGIESGGTVTINNNGNIGGGITAEGDIILTNNGIVNGDVISYNGNIEISNNGEVRGDVIAHNGTVCIGNNAVVTGQVIAGQGTC</sequence>
<feature type="region of interest" description="Disordered" evidence="1">
    <location>
        <begin position="177"/>
        <end position="196"/>
    </location>
</feature>
<evidence type="ECO:0000313" key="3">
    <source>
        <dbReference type="Proteomes" id="UP001321018"/>
    </source>
</evidence>
<organism evidence="2 3">
    <name type="scientific">Natronoglomus mannanivorans</name>
    <dbReference type="NCBI Taxonomy" id="2979990"/>
    <lineage>
        <taxon>Archaea</taxon>
        <taxon>Methanobacteriati</taxon>
        <taxon>Methanobacteriota</taxon>
        <taxon>Stenosarchaea group</taxon>
        <taxon>Halobacteria</taxon>
        <taxon>Halobacteriales</taxon>
        <taxon>Natrialbaceae</taxon>
        <taxon>Natronoglomus</taxon>
    </lineage>
</organism>
<name>A0AAP2Z3G4_9EURY</name>
<protein>
    <submittedName>
        <fullName evidence="2">Polymer-forming cytoskeletal protein</fullName>
    </submittedName>
</protein>
<reference evidence="2" key="1">
    <citation type="submission" date="2022-09" db="EMBL/GenBank/DDBJ databases">
        <title>Enrichment on poylsaccharides allowed isolation of novel metabolic and taxonomic groups of Haloarchaea.</title>
        <authorList>
            <person name="Sorokin D.Y."/>
            <person name="Elcheninov A.G."/>
            <person name="Khizhniak T.V."/>
            <person name="Kolganova T.V."/>
            <person name="Kublanov I.V."/>
        </authorList>
    </citation>
    <scope>NUCLEOTIDE SEQUENCE</scope>
    <source>
        <strain evidence="2">AArc-xg1-1</strain>
    </source>
</reference>
<dbReference type="RefSeq" id="WP_338005695.1">
    <property type="nucleotide sequence ID" value="NZ_JAOPKA010000019.1"/>
</dbReference>
<gene>
    <name evidence="2" type="ORF">OB960_21090</name>
</gene>
<dbReference type="AlphaFoldDB" id="A0AAP2Z3G4"/>
<comment type="caution">
    <text evidence="2">The sequence shown here is derived from an EMBL/GenBank/DDBJ whole genome shotgun (WGS) entry which is preliminary data.</text>
</comment>